<accession>A0A091BXH5</accession>
<dbReference type="InterPro" id="IPR013382">
    <property type="entry name" value="CRISPR-assoc_prot_Cse2"/>
</dbReference>
<dbReference type="PATRIC" id="fig|1302649.3.peg.2553"/>
<dbReference type="AlphaFoldDB" id="A0A091BXH5"/>
<dbReference type="EMBL" id="JPVU01000293">
    <property type="protein sequence ID" value="KFN89185.1"/>
    <property type="molecule type" value="Genomic_DNA"/>
</dbReference>
<dbReference type="NCBIfam" id="TIGR02548">
    <property type="entry name" value="casB_cse2"/>
    <property type="match status" value="1"/>
</dbReference>
<proteinExistence type="predicted"/>
<dbReference type="CDD" id="cd09731">
    <property type="entry name" value="Cse2_I-E"/>
    <property type="match status" value="1"/>
</dbReference>
<dbReference type="Gene3D" id="1.10.520.40">
    <property type="entry name" value="CRISPR-associated protein Cse2"/>
    <property type="match status" value="1"/>
</dbReference>
<dbReference type="Pfam" id="PF09485">
    <property type="entry name" value="CRISPR_Cse2"/>
    <property type="match status" value="1"/>
</dbReference>
<evidence type="ECO:0000313" key="2">
    <source>
        <dbReference type="Proteomes" id="UP000029380"/>
    </source>
</evidence>
<sequence length="81" mass="9693">MAIDRRFNTMITSSSFEELTHHLRQMIQLLKAKNPDIAVNYAQLGNDLYWFLRNKEEKVRLDWAKAFYSRQESIEKGEDEL</sequence>
<name>A0A091BXH5_9ENTE</name>
<evidence type="ECO:0000313" key="1">
    <source>
        <dbReference type="EMBL" id="KFN89185.1"/>
    </source>
</evidence>
<reference evidence="1 2" key="1">
    <citation type="submission" date="2014-08" db="EMBL/GenBank/DDBJ databases">
        <title>Genome sequence of Tetragenococcus muriaticus.</title>
        <authorList>
            <person name="Chuea-nongthon C."/>
            <person name="Rodtong S."/>
            <person name="Yongsawatdigul J."/>
            <person name="Steele J.L."/>
            <person name="Liu X.-y."/>
            <person name="Speers J."/>
            <person name="Glasner J.D."/>
            <person name="Neeno-Eckwall E.C."/>
        </authorList>
    </citation>
    <scope>NUCLEOTIDE SEQUENCE [LARGE SCALE GENOMIC DNA]</scope>
    <source>
        <strain evidence="1 2">PMC-11-5</strain>
    </source>
</reference>
<dbReference type="Proteomes" id="UP000029380">
    <property type="component" value="Unassembled WGS sequence"/>
</dbReference>
<protein>
    <submittedName>
        <fullName evidence="1">Uncharacterized protein</fullName>
    </submittedName>
</protein>
<organism evidence="1 2">
    <name type="scientific">Tetragenococcus muriaticus PMC-11-5</name>
    <dbReference type="NCBI Taxonomy" id="1302649"/>
    <lineage>
        <taxon>Bacteria</taxon>
        <taxon>Bacillati</taxon>
        <taxon>Bacillota</taxon>
        <taxon>Bacilli</taxon>
        <taxon>Lactobacillales</taxon>
        <taxon>Enterococcaceae</taxon>
        <taxon>Tetragenococcus</taxon>
    </lineage>
</organism>
<comment type="caution">
    <text evidence="1">The sequence shown here is derived from an EMBL/GenBank/DDBJ whole genome shotgun (WGS) entry which is preliminary data.</text>
</comment>
<gene>
    <name evidence="1" type="ORF">TMUPMC115_2567</name>
</gene>
<dbReference type="InterPro" id="IPR038287">
    <property type="entry name" value="Cse2_sf"/>
</dbReference>
<dbReference type="RefSeq" id="WP_269318526.1">
    <property type="nucleotide sequence ID" value="NZ_JPVU01000293.1"/>
</dbReference>